<feature type="region of interest" description="Disordered" evidence="1">
    <location>
        <begin position="21"/>
        <end position="61"/>
    </location>
</feature>
<gene>
    <name evidence="2" type="ORF">D5F01_LYC03503</name>
</gene>
<sequence>MPRKGKRSRAQKVRWTTVNLADPAPLSPTTSDHWAQMVPQTPPSTSQLWKMENAPTPTNSPAYKVLKIQTTPQSKYHWMTSEERGLDAPTCPRSPAEKALKVNPDLESCPFQRTPAVSGATGGYDEPDQHVKEDEKEEYGDVMLPASPPPPVPPVFKGSMVEDTAEAEAVDAGEKEVVEEADEEVSMDKALKIPTPVTGVAKLDTGLETIP</sequence>
<evidence type="ECO:0000313" key="3">
    <source>
        <dbReference type="Proteomes" id="UP000424527"/>
    </source>
</evidence>
<dbReference type="EMBL" id="REGW02000004">
    <property type="protein sequence ID" value="KAE8296892.1"/>
    <property type="molecule type" value="Genomic_DNA"/>
</dbReference>
<accession>A0A6G0J088</accession>
<reference evidence="2 3" key="1">
    <citation type="submission" date="2019-07" db="EMBL/GenBank/DDBJ databases">
        <title>Chromosome genome assembly for large yellow croaker.</title>
        <authorList>
            <person name="Xiao S."/>
        </authorList>
    </citation>
    <scope>NUCLEOTIDE SEQUENCE [LARGE SCALE GENOMIC DNA]</scope>
    <source>
        <strain evidence="2">JMULYC20181020</strain>
        <tissue evidence="2">Muscle</tissue>
    </source>
</reference>
<keyword evidence="3" id="KW-1185">Reference proteome</keyword>
<evidence type="ECO:0000256" key="1">
    <source>
        <dbReference type="SAM" id="MobiDB-lite"/>
    </source>
</evidence>
<protein>
    <submittedName>
        <fullName evidence="2">Uncharacterized protein</fullName>
    </submittedName>
</protein>
<dbReference type="AlphaFoldDB" id="A0A6G0J088"/>
<comment type="caution">
    <text evidence="2">The sequence shown here is derived from an EMBL/GenBank/DDBJ whole genome shotgun (WGS) entry which is preliminary data.</text>
</comment>
<evidence type="ECO:0000313" key="2">
    <source>
        <dbReference type="EMBL" id="KAE8296892.1"/>
    </source>
</evidence>
<dbReference type="Proteomes" id="UP000424527">
    <property type="component" value="Unassembled WGS sequence"/>
</dbReference>
<feature type="region of interest" description="Disordered" evidence="1">
    <location>
        <begin position="101"/>
        <end position="155"/>
    </location>
</feature>
<name>A0A6G0J088_LARCR</name>
<organism evidence="2 3">
    <name type="scientific">Larimichthys crocea</name>
    <name type="common">Large yellow croaker</name>
    <name type="synonym">Pseudosciaena crocea</name>
    <dbReference type="NCBI Taxonomy" id="215358"/>
    <lineage>
        <taxon>Eukaryota</taxon>
        <taxon>Metazoa</taxon>
        <taxon>Chordata</taxon>
        <taxon>Craniata</taxon>
        <taxon>Vertebrata</taxon>
        <taxon>Euteleostomi</taxon>
        <taxon>Actinopterygii</taxon>
        <taxon>Neopterygii</taxon>
        <taxon>Teleostei</taxon>
        <taxon>Neoteleostei</taxon>
        <taxon>Acanthomorphata</taxon>
        <taxon>Eupercaria</taxon>
        <taxon>Sciaenidae</taxon>
        <taxon>Larimichthys</taxon>
    </lineage>
</organism>
<proteinExistence type="predicted"/>